<feature type="domain" description="Protein kinase" evidence="8">
    <location>
        <begin position="19"/>
        <end position="284"/>
    </location>
</feature>
<accession>A0AAJ3DLH4</accession>
<sequence>MGSAGGTVSGRTLSSGRYELEKFPLARGGMGEVWLGRDTKLDREIAVKFIRFPDGTRDDEHIRRFVRESRITARLEHPGVPAVYDVGVDDDGRPFLVMQRIRGISIADLVAEQGALPIGWAAAIAAQVCAVLAAAHRASLVHRDLKPSNLMLEPDGRVKVLDFGLAVAPTLADFSKITHTGQPLGTPAYMAPEQVEANLSSPATDLYALGCTLHEMLSGGHLFTGSTSYSVMSKQVKEQPPALRSLRAEVPPGLERLVLDLLEKKPQSRPASAEIVYDRLLPFVTDLGPLPGALGSPSAASPVRMYARVLSRVFAEMTGAPSRPVPKQPDASAPPVEIDSRPDRLNRSDLGRARSDAHELVRQARYSQAAEVLAEVAGPASRTFGGTDRDVVSLRFELANVLFEGGDYHRAAPAYRDLAVDLATAEDTQTDLLLRCRLQEATCHALTGQTSQALRQLNDLLQDERQAYGDEDPRTLELRRQIGLLQLGAGQRQAAEQTLSMLLADLKGLGNAANPSTSEIADLLTSLRRSR</sequence>
<dbReference type="Gene3D" id="1.25.40.10">
    <property type="entry name" value="Tetratricopeptide repeat domain"/>
    <property type="match status" value="1"/>
</dbReference>
<dbReference type="PROSITE" id="PS50011">
    <property type="entry name" value="PROTEIN_KINASE_DOM"/>
    <property type="match status" value="1"/>
</dbReference>
<organism evidence="9 12">
    <name type="scientific">Micromonospora terminaliae</name>
    <dbReference type="NCBI Taxonomy" id="1914461"/>
    <lineage>
        <taxon>Bacteria</taxon>
        <taxon>Bacillati</taxon>
        <taxon>Actinomycetota</taxon>
        <taxon>Actinomycetes</taxon>
        <taxon>Micromonosporales</taxon>
        <taxon>Micromonosporaceae</taxon>
        <taxon>Micromonospora</taxon>
    </lineage>
</organism>
<proteinExistence type="predicted"/>
<evidence type="ECO:0000313" key="9">
    <source>
        <dbReference type="EMBL" id="NES28145.1"/>
    </source>
</evidence>
<feature type="region of interest" description="Disordered" evidence="7">
    <location>
        <begin position="319"/>
        <end position="352"/>
    </location>
</feature>
<dbReference type="Pfam" id="PF00069">
    <property type="entry name" value="Pkinase"/>
    <property type="match status" value="1"/>
</dbReference>
<dbReference type="AlphaFoldDB" id="A0AAJ3DLH4"/>
<dbReference type="InterPro" id="IPR011990">
    <property type="entry name" value="TPR-like_helical_dom_sf"/>
</dbReference>
<evidence type="ECO:0000256" key="1">
    <source>
        <dbReference type="ARBA" id="ARBA00012513"/>
    </source>
</evidence>
<evidence type="ECO:0000313" key="10">
    <source>
        <dbReference type="EMBL" id="QGL51292.1"/>
    </source>
</evidence>
<evidence type="ECO:0000256" key="5">
    <source>
        <dbReference type="ARBA" id="ARBA00022777"/>
    </source>
</evidence>
<dbReference type="SUPFAM" id="SSF56112">
    <property type="entry name" value="Protein kinase-like (PK-like)"/>
    <property type="match status" value="1"/>
</dbReference>
<keyword evidence="3" id="KW-0808">Transferase</keyword>
<dbReference type="EMBL" id="JAAHBZ010000003">
    <property type="protein sequence ID" value="NES28145.1"/>
    <property type="molecule type" value="Genomic_DNA"/>
</dbReference>
<keyword evidence="6" id="KW-0067">ATP-binding</keyword>
<dbReference type="GO" id="GO:0004674">
    <property type="term" value="F:protein serine/threonine kinase activity"/>
    <property type="evidence" value="ECO:0007669"/>
    <property type="project" value="UniProtKB-KW"/>
</dbReference>
<dbReference type="PROSITE" id="PS00108">
    <property type="entry name" value="PROTEIN_KINASE_ST"/>
    <property type="match status" value="1"/>
</dbReference>
<dbReference type="SUPFAM" id="SSF48452">
    <property type="entry name" value="TPR-like"/>
    <property type="match status" value="1"/>
</dbReference>
<evidence type="ECO:0000256" key="4">
    <source>
        <dbReference type="ARBA" id="ARBA00022741"/>
    </source>
</evidence>
<reference evidence="10 11" key="1">
    <citation type="submission" date="2019-10" db="EMBL/GenBank/DDBJ databases">
        <title>Genome Sequence of Micromonospora terminaliae DSM 101760.</title>
        <authorList>
            <person name="Guo L."/>
        </authorList>
    </citation>
    <scope>NUCLEOTIDE SEQUENCE [LARGE SCALE GENOMIC DNA]</scope>
    <source>
        <strain evidence="10 11">DSM 101760</strain>
    </source>
</reference>
<dbReference type="InterPro" id="IPR008271">
    <property type="entry name" value="Ser/Thr_kinase_AS"/>
</dbReference>
<dbReference type="SMART" id="SM00220">
    <property type="entry name" value="S_TKc"/>
    <property type="match status" value="1"/>
</dbReference>
<evidence type="ECO:0000259" key="8">
    <source>
        <dbReference type="PROSITE" id="PS50011"/>
    </source>
</evidence>
<dbReference type="InterPro" id="IPR011009">
    <property type="entry name" value="Kinase-like_dom_sf"/>
</dbReference>
<dbReference type="GO" id="GO:0005524">
    <property type="term" value="F:ATP binding"/>
    <property type="evidence" value="ECO:0007669"/>
    <property type="project" value="UniProtKB-KW"/>
</dbReference>
<evidence type="ECO:0000256" key="7">
    <source>
        <dbReference type="SAM" id="MobiDB-lite"/>
    </source>
</evidence>
<dbReference type="EMBL" id="CP045309">
    <property type="protein sequence ID" value="QGL51292.1"/>
    <property type="molecule type" value="Genomic_DNA"/>
</dbReference>
<keyword evidence="2 9" id="KW-0723">Serine/threonine-protein kinase</keyword>
<dbReference type="EC" id="2.7.11.1" evidence="1"/>
<keyword evidence="4" id="KW-0547">Nucleotide-binding</keyword>
<evidence type="ECO:0000256" key="2">
    <source>
        <dbReference type="ARBA" id="ARBA00022527"/>
    </source>
</evidence>
<evidence type="ECO:0000256" key="6">
    <source>
        <dbReference type="ARBA" id="ARBA00022840"/>
    </source>
</evidence>
<evidence type="ECO:0000256" key="3">
    <source>
        <dbReference type="ARBA" id="ARBA00022679"/>
    </source>
</evidence>
<dbReference type="CDD" id="cd14014">
    <property type="entry name" value="STKc_PknB_like"/>
    <property type="match status" value="1"/>
</dbReference>
<keyword evidence="11" id="KW-1185">Reference proteome</keyword>
<dbReference type="InterPro" id="IPR000719">
    <property type="entry name" value="Prot_kinase_dom"/>
</dbReference>
<feature type="compositionally biased region" description="Basic and acidic residues" evidence="7">
    <location>
        <begin position="338"/>
        <end position="352"/>
    </location>
</feature>
<dbReference type="PANTHER" id="PTHR43289:SF6">
    <property type="entry name" value="SERINE_THREONINE-PROTEIN KINASE NEKL-3"/>
    <property type="match status" value="1"/>
</dbReference>
<evidence type="ECO:0000313" key="11">
    <source>
        <dbReference type="Proteomes" id="UP000402241"/>
    </source>
</evidence>
<name>A0AAJ3DLH4_9ACTN</name>
<dbReference type="Proteomes" id="UP000477779">
    <property type="component" value="Unassembled WGS sequence"/>
</dbReference>
<reference evidence="9 12" key="2">
    <citation type="submission" date="2020-02" db="EMBL/GenBank/DDBJ databases">
        <title>WGS of Micromonospora spp. isolated from hot spring.</title>
        <authorList>
            <person name="Thawai C."/>
        </authorList>
    </citation>
    <scope>NUCLEOTIDE SEQUENCE [LARGE SCALE GENOMIC DNA]</scope>
    <source>
        <strain evidence="9 12">TMS7</strain>
    </source>
</reference>
<evidence type="ECO:0000313" key="12">
    <source>
        <dbReference type="Proteomes" id="UP000477779"/>
    </source>
</evidence>
<gene>
    <name evidence="9" type="ORF">G3561_11385</name>
    <name evidence="10" type="ORF">GCE86_08650</name>
</gene>
<keyword evidence="5 9" id="KW-0418">Kinase</keyword>
<dbReference type="Proteomes" id="UP000402241">
    <property type="component" value="Chromosome"/>
</dbReference>
<dbReference type="Gene3D" id="3.30.200.20">
    <property type="entry name" value="Phosphorylase Kinase, domain 1"/>
    <property type="match status" value="1"/>
</dbReference>
<dbReference type="Gene3D" id="1.10.510.10">
    <property type="entry name" value="Transferase(Phosphotransferase) domain 1"/>
    <property type="match status" value="1"/>
</dbReference>
<dbReference type="PANTHER" id="PTHR43289">
    <property type="entry name" value="MITOGEN-ACTIVATED PROTEIN KINASE KINASE KINASE 20-RELATED"/>
    <property type="match status" value="1"/>
</dbReference>
<protein>
    <recommendedName>
        <fullName evidence="1">non-specific serine/threonine protein kinase</fullName>
        <ecNumber evidence="1">2.7.11.1</ecNumber>
    </recommendedName>
</protein>